<dbReference type="AlphaFoldDB" id="A0A8J3QSH0"/>
<organism evidence="1 2">
    <name type="scientific">Rugosimonospora africana</name>
    <dbReference type="NCBI Taxonomy" id="556532"/>
    <lineage>
        <taxon>Bacteria</taxon>
        <taxon>Bacillati</taxon>
        <taxon>Actinomycetota</taxon>
        <taxon>Actinomycetes</taxon>
        <taxon>Micromonosporales</taxon>
        <taxon>Micromonosporaceae</taxon>
        <taxon>Rugosimonospora</taxon>
    </lineage>
</organism>
<dbReference type="EMBL" id="BONZ01000031">
    <property type="protein sequence ID" value="GIH15157.1"/>
    <property type="molecule type" value="Genomic_DNA"/>
</dbReference>
<keyword evidence="2" id="KW-1185">Reference proteome</keyword>
<comment type="caution">
    <text evidence="1">The sequence shown here is derived from an EMBL/GenBank/DDBJ whole genome shotgun (WGS) entry which is preliminary data.</text>
</comment>
<dbReference type="Proteomes" id="UP000642748">
    <property type="component" value="Unassembled WGS sequence"/>
</dbReference>
<gene>
    <name evidence="1" type="ORF">Raf01_33290</name>
</gene>
<evidence type="ECO:0000313" key="1">
    <source>
        <dbReference type="EMBL" id="GIH15157.1"/>
    </source>
</evidence>
<protein>
    <submittedName>
        <fullName evidence="1">Uncharacterized protein</fullName>
    </submittedName>
</protein>
<accession>A0A8J3QSH0</accession>
<reference evidence="1" key="1">
    <citation type="submission" date="2021-01" db="EMBL/GenBank/DDBJ databases">
        <title>Whole genome shotgun sequence of Rugosimonospora africana NBRC 104875.</title>
        <authorList>
            <person name="Komaki H."/>
            <person name="Tamura T."/>
        </authorList>
    </citation>
    <scope>NUCLEOTIDE SEQUENCE</scope>
    <source>
        <strain evidence="1">NBRC 104875</strain>
    </source>
</reference>
<name>A0A8J3QSH0_9ACTN</name>
<sequence>MYDRASDGASAVARWYTDYGRWGTCHNAHGYSTWAVCDKDFADLAAVAATLNLQRVRSQPGSAGQPNLR</sequence>
<evidence type="ECO:0000313" key="2">
    <source>
        <dbReference type="Proteomes" id="UP000642748"/>
    </source>
</evidence>
<dbReference type="RefSeq" id="WP_203918797.1">
    <property type="nucleotide sequence ID" value="NZ_BONZ01000031.1"/>
</dbReference>
<proteinExistence type="predicted"/>